<sequence>MKKFCSKCGAPLKPDDQFCPKCGASVDGNSKQELEKINSIKQRPQIKRSEIHNSKSNFKTRNIIIGVVIAIVVLVAGGWAIYQHGRSSAESKIIGGNGRLTTAEIKKMPNKQLAAWAILYADKKYGKKWGEAADELRSGHLTIKSYSSHKFGDYEISATNGSTLYAVNNQVGYLISKDKKEITYVGNKSNYSNRDVLEQIYPVIKSENTEENVSNWNNNLTIVKGKDRTASSSTKKFTTEEKKDTKTTKLWSDEQRDRLISYMDEFGDKMHQPYSHYTGSGSITTAAGQEYPSFLSEGKFKLSSGDKDSRDPEDMDSINLKWNPDVTDKDNDSNTYNVVAIFNYNGKSAEQHITYLFCFYHGEPVALVDQTTNGEYTVVHATANHDLTSNFEEIANND</sequence>
<gene>
    <name evidence="5" type="ORF">T285_00685</name>
</gene>
<dbReference type="Pfam" id="PF15983">
    <property type="entry name" value="DUF4767"/>
    <property type="match status" value="1"/>
</dbReference>
<organism evidence="5 6">
    <name type="scientific">Lactobacillus johnsonii N6.2</name>
    <dbReference type="NCBI Taxonomy" id="1408186"/>
    <lineage>
        <taxon>Bacteria</taxon>
        <taxon>Bacillati</taxon>
        <taxon>Bacillota</taxon>
        <taxon>Bacilli</taxon>
        <taxon>Lactobacillales</taxon>
        <taxon>Lactobacillaceae</taxon>
        <taxon>Lactobacillus</taxon>
    </lineage>
</organism>
<dbReference type="KEGG" id="ljn:T285_00685"/>
<dbReference type="InterPro" id="IPR031927">
    <property type="entry name" value="DUF4767"/>
</dbReference>
<dbReference type="Pfam" id="PF13240">
    <property type="entry name" value="Zn_Ribbon_1"/>
    <property type="match status" value="1"/>
</dbReference>
<name>A0A7D9N4E0_LACJH</name>
<dbReference type="AlphaFoldDB" id="A0A7D9N4E0"/>
<feature type="transmembrane region" description="Helical" evidence="2">
    <location>
        <begin position="63"/>
        <end position="82"/>
    </location>
</feature>
<feature type="compositionally biased region" description="Basic and acidic residues" evidence="1">
    <location>
        <begin position="302"/>
        <end position="312"/>
    </location>
</feature>
<evidence type="ECO:0000256" key="2">
    <source>
        <dbReference type="SAM" id="Phobius"/>
    </source>
</evidence>
<feature type="domain" description="Zinc-ribbon" evidence="3">
    <location>
        <begin position="4"/>
        <end position="26"/>
    </location>
</feature>
<keyword evidence="2" id="KW-1133">Transmembrane helix</keyword>
<keyword evidence="2" id="KW-0812">Transmembrane</keyword>
<evidence type="ECO:0000313" key="6">
    <source>
        <dbReference type="Proteomes" id="UP000018522"/>
    </source>
</evidence>
<feature type="domain" description="DUF4767" evidence="4">
    <location>
        <begin position="249"/>
        <end position="395"/>
    </location>
</feature>
<evidence type="ECO:0000256" key="1">
    <source>
        <dbReference type="SAM" id="MobiDB-lite"/>
    </source>
</evidence>
<evidence type="ECO:0000259" key="3">
    <source>
        <dbReference type="Pfam" id="PF13240"/>
    </source>
</evidence>
<evidence type="ECO:0000259" key="4">
    <source>
        <dbReference type="Pfam" id="PF15983"/>
    </source>
</evidence>
<dbReference type="InterPro" id="IPR026870">
    <property type="entry name" value="Zinc_ribbon_dom"/>
</dbReference>
<reference evidence="5 6" key="1">
    <citation type="journal article" date="2014" name="Genome Announc.">
        <title>Complete Genome Sequences of Lactobacillus johnsonii Strain N6.2 and Lactobacillus reuteri Strain TD1.</title>
        <authorList>
            <person name="Leonard M.T."/>
            <person name="Valladares R.B."/>
            <person name="Ardissone A."/>
            <person name="Gonzalez C.F."/>
            <person name="Lorca G.L."/>
            <person name="Triplett E.W."/>
        </authorList>
    </citation>
    <scope>NUCLEOTIDE SEQUENCE [LARGE SCALE GENOMIC DNA]</scope>
    <source>
        <strain evidence="5 6">N6.2</strain>
    </source>
</reference>
<dbReference type="RefSeq" id="WP_023599089.1">
    <property type="nucleotide sequence ID" value="NC_022909.1"/>
</dbReference>
<accession>A0A7D9N4E0</accession>
<evidence type="ECO:0000313" key="5">
    <source>
        <dbReference type="EMBL" id="AHA96625.1"/>
    </source>
</evidence>
<dbReference type="Proteomes" id="UP000018522">
    <property type="component" value="Chromosome"/>
</dbReference>
<feature type="region of interest" description="Disordered" evidence="1">
    <location>
        <begin position="302"/>
        <end position="323"/>
    </location>
</feature>
<dbReference type="EMBL" id="CP006811">
    <property type="protein sequence ID" value="AHA96625.1"/>
    <property type="molecule type" value="Genomic_DNA"/>
</dbReference>
<proteinExistence type="predicted"/>
<protein>
    <submittedName>
        <fullName evidence="5">Membrane protein</fullName>
    </submittedName>
</protein>
<keyword evidence="2" id="KW-0472">Membrane</keyword>